<dbReference type="GO" id="GO:0008270">
    <property type="term" value="F:zinc ion binding"/>
    <property type="evidence" value="ECO:0007669"/>
    <property type="project" value="UniProtKB-KW"/>
</dbReference>
<accession>F0W159</accession>
<reference evidence="10" key="2">
    <citation type="submission" date="2011-02" db="EMBL/GenBank/DDBJ databases">
        <authorList>
            <person name="MacLean D."/>
        </authorList>
    </citation>
    <scope>NUCLEOTIDE SEQUENCE</scope>
</reference>
<feature type="region of interest" description="Disordered" evidence="8">
    <location>
        <begin position="376"/>
        <end position="482"/>
    </location>
</feature>
<protein>
    <submittedName>
        <fullName evidence="10">Uncharacterized protein AlNc14C6G835</fullName>
    </submittedName>
</protein>
<dbReference type="GO" id="GO:0006606">
    <property type="term" value="P:protein import into nucleus"/>
    <property type="evidence" value="ECO:0007669"/>
    <property type="project" value="TreeGrafter"/>
</dbReference>
<feature type="compositionally biased region" description="Basic and acidic residues" evidence="8">
    <location>
        <begin position="37"/>
        <end position="47"/>
    </location>
</feature>
<dbReference type="HOGENOM" id="CLU_290780_0_0_1"/>
<evidence type="ECO:0000256" key="5">
    <source>
        <dbReference type="ARBA" id="ARBA00022833"/>
    </source>
</evidence>
<feature type="compositionally biased region" description="Acidic residues" evidence="8">
    <location>
        <begin position="48"/>
        <end position="59"/>
    </location>
</feature>
<dbReference type="Gene3D" id="4.10.1060.10">
    <property type="entry name" value="Zinc finger, RanBP2-type"/>
    <property type="match status" value="1"/>
</dbReference>
<feature type="region of interest" description="Disordered" evidence="8">
    <location>
        <begin position="520"/>
        <end position="582"/>
    </location>
</feature>
<keyword evidence="3" id="KW-0479">Metal-binding</keyword>
<dbReference type="InterPro" id="IPR001876">
    <property type="entry name" value="Znf_RanBP2"/>
</dbReference>
<feature type="compositionally biased region" description="Acidic residues" evidence="8">
    <location>
        <begin position="87"/>
        <end position="98"/>
    </location>
</feature>
<feature type="compositionally biased region" description="Basic and acidic residues" evidence="8">
    <location>
        <begin position="558"/>
        <end position="570"/>
    </location>
</feature>
<dbReference type="PANTHER" id="PTHR23193">
    <property type="entry name" value="NUCLEAR PORE COMPLEX PROTEIN NUP"/>
    <property type="match status" value="1"/>
</dbReference>
<gene>
    <name evidence="10" type="primary">AlNc14C6G835</name>
    <name evidence="10" type="ORF">ALNC14_009270</name>
</gene>
<feature type="region of interest" description="Disordered" evidence="8">
    <location>
        <begin position="211"/>
        <end position="238"/>
    </location>
</feature>
<dbReference type="PROSITE" id="PS50199">
    <property type="entry name" value="ZF_RANBP2_2"/>
    <property type="match status" value="1"/>
</dbReference>
<feature type="region of interest" description="Disordered" evidence="8">
    <location>
        <begin position="1023"/>
        <end position="1052"/>
    </location>
</feature>
<dbReference type="GO" id="GO:0017056">
    <property type="term" value="F:structural constituent of nuclear pore"/>
    <property type="evidence" value="ECO:0007669"/>
    <property type="project" value="TreeGrafter"/>
</dbReference>
<proteinExistence type="predicted"/>
<feature type="compositionally biased region" description="Polar residues" evidence="8">
    <location>
        <begin position="520"/>
        <end position="529"/>
    </location>
</feature>
<keyword evidence="2" id="KW-0813">Transport</keyword>
<dbReference type="GO" id="GO:0005643">
    <property type="term" value="C:nuclear pore"/>
    <property type="evidence" value="ECO:0007669"/>
    <property type="project" value="TreeGrafter"/>
</dbReference>
<sequence>MSKAASSDKRSSWTRRRRERARQDELDITPYSRRKPVRDYVSKREINESDEESSLELETESAKGKGGFFSTVLSYVPFIRTLLGEEGVSEMEEEEEEDARSSIKSDVTESPESVSDQELIHPTTQNQEFHDQVEKNPICLNTFRQPEETPSENVTPTTSNASQKAFVFDRSRKRFHEPNVNEARKVIKQQKTITWEEYERMSRDLRALVQDEKAESSTKPLPKPSMSEPISAGPHRQPVLTAYGSRNRSERLRSSRLLTHGSRDTVSRNAYSTAIAERVMNCLQKFESPMDEQRKKPTSGSSLSWANYQLTKTQKKIECEALQEPKSGQLEGIPPTKTLSLTFSMPKTTSAPAVKAPSPVLSKPEIPTDRIKTPEKKIEPVEKRSVFAVPPPPTESTQTQVDKSVKFLFSPPPTERRPPRRAPAQEKMRVSKGPRPLSFIASPPKVQSAKLSLAPPTNVIPKQVEQASESTQLKENPTNSAEASNPLAKFLKMAPGQWKCPTCAVSNADTVVKCPCCDTENPSKATSIPSKKAEADVTPPSSAFTFGVPSKKIAPSDPTRKQSSPDRIDSLETSEALSPANARNAVPFATSSIPASKASTFSFGIQPPPTTTFSAPTTSSFSFETKQEPPKPLFSFGVEASPVPQTADTSKTNFQAPIQPQSTPNQEISADANAPISIRFGAAPPQDTTLSTNKCKRPLETSDEPTPSKKTVNALPLDEKKACFTFGSPKPNSGDTTLQSISSETTPSASKPAFTFGSSFPAVTSFSSDSAGSSKATFGSGIPATSFSGGNPSGSVAFGSSNNNATPTFGNSNSTATPTFGNSNSKAAPTFGTIFNSQPAEAFVFSAPGAIETPAKETTLAKTPSFTFGSSENAATAPTTSFGSPATNAFAPRTFGNTAKEETSLPFGKPVEYAFSSAAFGQLSNVNNAFGSSAPTGNAAFGFGSSGSNTVPAFGNTSGQFAPGNSAPAFGNASFGGNGSSFSAFGASNPGNPAPFSGFGSSCMDKPASGPAFGTPSVGMNAPNAFSIGSAPTQPPQRGGRRILRARTRGKR</sequence>
<dbReference type="GO" id="GO:0008139">
    <property type="term" value="F:nuclear localization sequence binding"/>
    <property type="evidence" value="ECO:0007669"/>
    <property type="project" value="TreeGrafter"/>
</dbReference>
<evidence type="ECO:0000256" key="2">
    <source>
        <dbReference type="ARBA" id="ARBA00022448"/>
    </source>
</evidence>
<evidence type="ECO:0000256" key="7">
    <source>
        <dbReference type="PROSITE-ProRule" id="PRU00322"/>
    </source>
</evidence>
<feature type="compositionally biased region" description="Polar residues" evidence="8">
    <location>
        <begin position="643"/>
        <end position="668"/>
    </location>
</feature>
<dbReference type="AlphaFoldDB" id="F0W159"/>
<feature type="compositionally biased region" description="Polar residues" evidence="8">
    <location>
        <begin position="108"/>
        <end position="127"/>
    </location>
</feature>
<evidence type="ECO:0000256" key="4">
    <source>
        <dbReference type="ARBA" id="ARBA00022771"/>
    </source>
</evidence>
<organism evidence="10">
    <name type="scientific">Albugo laibachii Nc14</name>
    <dbReference type="NCBI Taxonomy" id="890382"/>
    <lineage>
        <taxon>Eukaryota</taxon>
        <taxon>Sar</taxon>
        <taxon>Stramenopiles</taxon>
        <taxon>Oomycota</taxon>
        <taxon>Peronosporomycetes</taxon>
        <taxon>Albuginales</taxon>
        <taxon>Albuginaceae</taxon>
        <taxon>Albugo</taxon>
    </lineage>
</organism>
<evidence type="ECO:0000256" key="8">
    <source>
        <dbReference type="SAM" id="MobiDB-lite"/>
    </source>
</evidence>
<feature type="compositionally biased region" description="Polar residues" evidence="8">
    <location>
        <begin position="151"/>
        <end position="162"/>
    </location>
</feature>
<dbReference type="PROSITE" id="PS01358">
    <property type="entry name" value="ZF_RANBP2_1"/>
    <property type="match status" value="1"/>
</dbReference>
<reference evidence="10" key="1">
    <citation type="journal article" date="2011" name="PLoS Biol.">
        <title>Gene gain and loss during evolution of obligate parasitism in the white rust pathogen of Arabidopsis thaliana.</title>
        <authorList>
            <person name="Kemen E."/>
            <person name="Gardiner A."/>
            <person name="Schultz-Larsen T."/>
            <person name="Kemen A.C."/>
            <person name="Balmuth A.L."/>
            <person name="Robert-Seilaniantz A."/>
            <person name="Bailey K."/>
            <person name="Holub E."/>
            <person name="Studholme D.J."/>
            <person name="Maclean D."/>
            <person name="Jones J.D."/>
        </authorList>
    </citation>
    <scope>NUCLEOTIDE SEQUENCE</scope>
</reference>
<keyword evidence="6" id="KW-0539">Nucleus</keyword>
<feature type="compositionally biased region" description="Low complexity" evidence="8">
    <location>
        <begin position="611"/>
        <end position="623"/>
    </location>
</feature>
<evidence type="ECO:0000256" key="1">
    <source>
        <dbReference type="ARBA" id="ARBA00004123"/>
    </source>
</evidence>
<feature type="domain" description="RanBP2-type" evidence="9">
    <location>
        <begin position="494"/>
        <end position="523"/>
    </location>
</feature>
<evidence type="ECO:0000256" key="3">
    <source>
        <dbReference type="ARBA" id="ARBA00022723"/>
    </source>
</evidence>
<evidence type="ECO:0000313" key="10">
    <source>
        <dbReference type="EMBL" id="CCA14784.1"/>
    </source>
</evidence>
<feature type="compositionally biased region" description="Polar residues" evidence="8">
    <location>
        <begin position="730"/>
        <end position="749"/>
    </location>
</feature>
<feature type="region of interest" description="Disordered" evidence="8">
    <location>
        <begin position="599"/>
        <end position="754"/>
    </location>
</feature>
<feature type="region of interest" description="Disordered" evidence="8">
    <location>
        <begin position="1"/>
        <end position="63"/>
    </location>
</feature>
<feature type="region of interest" description="Disordered" evidence="8">
    <location>
        <begin position="84"/>
        <end position="162"/>
    </location>
</feature>
<keyword evidence="4 7" id="KW-0863">Zinc-finger</keyword>
<name>F0W159_9STRA</name>
<feature type="compositionally biased region" description="Basic residues" evidence="8">
    <location>
        <begin position="1039"/>
        <end position="1052"/>
    </location>
</feature>
<dbReference type="GO" id="GO:0006405">
    <property type="term" value="P:RNA export from nucleus"/>
    <property type="evidence" value="ECO:0007669"/>
    <property type="project" value="TreeGrafter"/>
</dbReference>
<evidence type="ECO:0000259" key="9">
    <source>
        <dbReference type="PROSITE" id="PS50199"/>
    </source>
</evidence>
<keyword evidence="5" id="KW-0862">Zinc</keyword>
<comment type="subcellular location">
    <subcellularLocation>
        <location evidence="1">Nucleus</location>
    </subcellularLocation>
</comment>
<feature type="compositionally biased region" description="Polar residues" evidence="8">
    <location>
        <begin position="465"/>
        <end position="482"/>
    </location>
</feature>
<dbReference type="PANTHER" id="PTHR23193:SF23">
    <property type="entry name" value="NUCLEAR PORE COMPLEX PROTEIN NUP153"/>
    <property type="match status" value="1"/>
</dbReference>
<feature type="compositionally biased region" description="Basic and acidic residues" evidence="8">
    <location>
        <begin position="1"/>
        <end position="11"/>
    </location>
</feature>
<feature type="compositionally biased region" description="Basic and acidic residues" evidence="8">
    <location>
        <begin position="376"/>
        <end position="385"/>
    </location>
</feature>
<dbReference type="EMBL" id="FR824051">
    <property type="protein sequence ID" value="CCA14784.1"/>
    <property type="molecule type" value="Genomic_DNA"/>
</dbReference>
<dbReference type="InterPro" id="IPR026054">
    <property type="entry name" value="Nucleoporin"/>
</dbReference>
<evidence type="ECO:0000256" key="6">
    <source>
        <dbReference type="ARBA" id="ARBA00023242"/>
    </source>
</evidence>